<protein>
    <recommendedName>
        <fullName evidence="4">Mitochondrial carrier protein pet8 protein</fullName>
    </recommendedName>
</protein>
<evidence type="ECO:0000256" key="1">
    <source>
        <dbReference type="SAM" id="MobiDB-lite"/>
    </source>
</evidence>
<feature type="compositionally biased region" description="Basic and acidic residues" evidence="1">
    <location>
        <begin position="52"/>
        <end position="65"/>
    </location>
</feature>
<reference evidence="2" key="1">
    <citation type="submission" date="2023-06" db="EMBL/GenBank/DDBJ databases">
        <title>Genome-scale phylogeny and comparative genomics of the fungal order Sordariales.</title>
        <authorList>
            <consortium name="Lawrence Berkeley National Laboratory"/>
            <person name="Hensen N."/>
            <person name="Bonometti L."/>
            <person name="Westerberg I."/>
            <person name="Brannstrom I.O."/>
            <person name="Guillou S."/>
            <person name="Cros-Aarteil S."/>
            <person name="Calhoun S."/>
            <person name="Haridas S."/>
            <person name="Kuo A."/>
            <person name="Mondo S."/>
            <person name="Pangilinan J."/>
            <person name="Riley R."/>
            <person name="LaButti K."/>
            <person name="Andreopoulos B."/>
            <person name="Lipzen A."/>
            <person name="Chen C."/>
            <person name="Yanf M."/>
            <person name="Daum C."/>
            <person name="Ng V."/>
            <person name="Clum A."/>
            <person name="Steindorff A."/>
            <person name="Ohm R."/>
            <person name="Martin F."/>
            <person name="Silar P."/>
            <person name="Natvig D."/>
            <person name="Lalanne C."/>
            <person name="Gautier V."/>
            <person name="Ament-velasquez S.L."/>
            <person name="Kruys A."/>
            <person name="Hutchinson M.I."/>
            <person name="Powell A.J."/>
            <person name="Barry K."/>
            <person name="Miller A.N."/>
            <person name="Grigoriev I.V."/>
            <person name="Debuchy R."/>
            <person name="Gladieux P."/>
            <person name="Thoren M.H."/>
            <person name="Johannesson H."/>
        </authorList>
    </citation>
    <scope>NUCLEOTIDE SEQUENCE</scope>
    <source>
        <strain evidence="2">SMH3391-2</strain>
    </source>
</reference>
<accession>A0AA40CDS1</accession>
<dbReference type="EMBL" id="JAULSR010000001">
    <property type="protein sequence ID" value="KAK0634732.1"/>
    <property type="molecule type" value="Genomic_DNA"/>
</dbReference>
<proteinExistence type="predicted"/>
<evidence type="ECO:0000313" key="2">
    <source>
        <dbReference type="EMBL" id="KAK0634732.1"/>
    </source>
</evidence>
<dbReference type="Proteomes" id="UP001174934">
    <property type="component" value="Unassembled WGS sequence"/>
</dbReference>
<evidence type="ECO:0000313" key="3">
    <source>
        <dbReference type="Proteomes" id="UP001174934"/>
    </source>
</evidence>
<gene>
    <name evidence="2" type="ORF">B0T17DRAFT_611701</name>
</gene>
<evidence type="ECO:0008006" key="4">
    <source>
        <dbReference type="Google" id="ProtNLM"/>
    </source>
</evidence>
<name>A0AA40CDS1_9PEZI</name>
<sequence length="129" mass="14173">MSSSRVLISTLRGAARQPSTLLSNTTTNIISRRTLTQTTRLNLKESASSDPEPDKFDKHKQDSLAKQKKGQGHWKPELASDSEESVKADRSHAESGSKSDPEAIKKLQERTKSAAEEKAKHGTSMRDGL</sequence>
<feature type="region of interest" description="Disordered" evidence="1">
    <location>
        <begin position="40"/>
        <end position="129"/>
    </location>
</feature>
<comment type="caution">
    <text evidence="2">The sequence shown here is derived from an EMBL/GenBank/DDBJ whole genome shotgun (WGS) entry which is preliminary data.</text>
</comment>
<feature type="compositionally biased region" description="Basic and acidic residues" evidence="1">
    <location>
        <begin position="74"/>
        <end position="120"/>
    </location>
</feature>
<keyword evidence="3" id="KW-1185">Reference proteome</keyword>
<organism evidence="2 3">
    <name type="scientific">Bombardia bombarda</name>
    <dbReference type="NCBI Taxonomy" id="252184"/>
    <lineage>
        <taxon>Eukaryota</taxon>
        <taxon>Fungi</taxon>
        <taxon>Dikarya</taxon>
        <taxon>Ascomycota</taxon>
        <taxon>Pezizomycotina</taxon>
        <taxon>Sordariomycetes</taxon>
        <taxon>Sordariomycetidae</taxon>
        <taxon>Sordariales</taxon>
        <taxon>Lasiosphaeriaceae</taxon>
        <taxon>Bombardia</taxon>
    </lineage>
</organism>
<dbReference type="AlphaFoldDB" id="A0AA40CDS1"/>